<proteinExistence type="predicted"/>
<gene>
    <name evidence="1" type="ORF">V1517DRAFT_337180</name>
</gene>
<reference evidence="2" key="1">
    <citation type="journal article" date="2024" name="Front. Bioeng. Biotechnol.">
        <title>Genome-scale model development and genomic sequencing of the oleaginous clade Lipomyces.</title>
        <authorList>
            <person name="Czajka J.J."/>
            <person name="Han Y."/>
            <person name="Kim J."/>
            <person name="Mondo S.J."/>
            <person name="Hofstad B.A."/>
            <person name="Robles A."/>
            <person name="Haridas S."/>
            <person name="Riley R."/>
            <person name="LaButti K."/>
            <person name="Pangilinan J."/>
            <person name="Andreopoulos W."/>
            <person name="Lipzen A."/>
            <person name="Yan J."/>
            <person name="Wang M."/>
            <person name="Ng V."/>
            <person name="Grigoriev I.V."/>
            <person name="Spatafora J.W."/>
            <person name="Magnuson J.K."/>
            <person name="Baker S.E."/>
            <person name="Pomraning K.R."/>
        </authorList>
    </citation>
    <scope>NUCLEOTIDE SEQUENCE [LARGE SCALE GENOMIC DNA]</scope>
    <source>
        <strain evidence="2">CBS 10300</strain>
    </source>
</reference>
<dbReference type="EMBL" id="MU970054">
    <property type="protein sequence ID" value="KAK9324019.1"/>
    <property type="molecule type" value="Genomic_DNA"/>
</dbReference>
<name>A0ACC3TS68_9ASCO</name>
<sequence length="119" mass="13145">MNSKTLFRSVHDQKVGSTPAAKSATAKFDGRYPGPFTVSECIGNTAYGLKLPADMRIHNVSYFVVEVVCGVAPDLPRCPKSPPPQFQIDSELQYEGQMDHTANSDTSIDYRYNTSVARR</sequence>
<keyword evidence="2" id="KW-1185">Reference proteome</keyword>
<evidence type="ECO:0000313" key="2">
    <source>
        <dbReference type="Proteomes" id="UP001489719"/>
    </source>
</evidence>
<organism evidence="1 2">
    <name type="scientific">Lipomyces orientalis</name>
    <dbReference type="NCBI Taxonomy" id="1233043"/>
    <lineage>
        <taxon>Eukaryota</taxon>
        <taxon>Fungi</taxon>
        <taxon>Dikarya</taxon>
        <taxon>Ascomycota</taxon>
        <taxon>Saccharomycotina</taxon>
        <taxon>Lipomycetes</taxon>
        <taxon>Lipomycetales</taxon>
        <taxon>Lipomycetaceae</taxon>
        <taxon>Lipomyces</taxon>
    </lineage>
</organism>
<accession>A0ACC3TS68</accession>
<comment type="caution">
    <text evidence="1">The sequence shown here is derived from an EMBL/GenBank/DDBJ whole genome shotgun (WGS) entry which is preliminary data.</text>
</comment>
<evidence type="ECO:0000313" key="1">
    <source>
        <dbReference type="EMBL" id="KAK9324019.1"/>
    </source>
</evidence>
<dbReference type="Proteomes" id="UP001489719">
    <property type="component" value="Unassembled WGS sequence"/>
</dbReference>
<protein>
    <submittedName>
        <fullName evidence="1">Uncharacterized protein</fullName>
    </submittedName>
</protein>